<accession>A0A1H4VYT7</accession>
<dbReference type="Pfam" id="PF04542">
    <property type="entry name" value="Sigma70_r2"/>
    <property type="match status" value="1"/>
</dbReference>
<evidence type="ECO:0000259" key="5">
    <source>
        <dbReference type="Pfam" id="PF04542"/>
    </source>
</evidence>
<dbReference type="InterPro" id="IPR036388">
    <property type="entry name" value="WH-like_DNA-bd_sf"/>
</dbReference>
<dbReference type="Gene3D" id="1.10.10.10">
    <property type="entry name" value="Winged helix-like DNA-binding domain superfamily/Winged helix DNA-binding domain"/>
    <property type="match status" value="1"/>
</dbReference>
<dbReference type="NCBIfam" id="NF007228">
    <property type="entry name" value="PRK09646.1"/>
    <property type="match status" value="1"/>
</dbReference>
<dbReference type="CDD" id="cd06171">
    <property type="entry name" value="Sigma70_r4"/>
    <property type="match status" value="1"/>
</dbReference>
<evidence type="ECO:0000259" key="6">
    <source>
        <dbReference type="Pfam" id="PF08281"/>
    </source>
</evidence>
<dbReference type="SUPFAM" id="SSF88946">
    <property type="entry name" value="Sigma2 domain of RNA polymerase sigma factors"/>
    <property type="match status" value="1"/>
</dbReference>
<evidence type="ECO:0000313" key="7">
    <source>
        <dbReference type="EMBL" id="SEC86153.1"/>
    </source>
</evidence>
<dbReference type="InterPro" id="IPR013325">
    <property type="entry name" value="RNA_pol_sigma_r2"/>
</dbReference>
<dbReference type="Pfam" id="PF08281">
    <property type="entry name" value="Sigma70_r4_2"/>
    <property type="match status" value="1"/>
</dbReference>
<dbReference type="NCBIfam" id="TIGR02937">
    <property type="entry name" value="sigma70-ECF"/>
    <property type="match status" value="1"/>
</dbReference>
<dbReference type="PANTHER" id="PTHR43133:SF66">
    <property type="entry name" value="ECF RNA POLYMERASE SIGMA FACTOR SIGK"/>
    <property type="match status" value="1"/>
</dbReference>
<evidence type="ECO:0000256" key="3">
    <source>
        <dbReference type="ARBA" id="ARBA00023082"/>
    </source>
</evidence>
<evidence type="ECO:0000313" key="8">
    <source>
        <dbReference type="Proteomes" id="UP000182652"/>
    </source>
</evidence>
<keyword evidence="4" id="KW-0804">Transcription</keyword>
<dbReference type="PANTHER" id="PTHR43133">
    <property type="entry name" value="RNA POLYMERASE ECF-TYPE SIGMA FACTO"/>
    <property type="match status" value="1"/>
</dbReference>
<comment type="similarity">
    <text evidence="1">Belongs to the sigma-70 factor family. ECF subfamily.</text>
</comment>
<dbReference type="InterPro" id="IPR007627">
    <property type="entry name" value="RNA_pol_sigma70_r2"/>
</dbReference>
<dbReference type="InterPro" id="IPR013324">
    <property type="entry name" value="RNA_pol_sigma_r3/r4-like"/>
</dbReference>
<keyword evidence="3" id="KW-0731">Sigma factor</keyword>
<evidence type="ECO:0000256" key="1">
    <source>
        <dbReference type="ARBA" id="ARBA00010641"/>
    </source>
</evidence>
<name>A0A1H4VYT7_9MICC</name>
<sequence length="201" mass="22612">MRGHETVMYMHPPGSGPAASADIDELMELVAQGDQSAFGSLYDALAPHVHGLVLRVLRDPAQSEEVTQEVFLEVWQQAKRFDADRGRARAWITVMAHRRAVDRVRAAQASQERDLREGIKEYRESYDDVEHRVQVALESERVHKAMESLTEVQRQAIKLAYYGGYSYGEVAQALDLPLGTVKTRIRDGMIRLRDTLGVGHG</sequence>
<evidence type="ECO:0000256" key="2">
    <source>
        <dbReference type="ARBA" id="ARBA00023015"/>
    </source>
</evidence>
<evidence type="ECO:0000256" key="4">
    <source>
        <dbReference type="ARBA" id="ARBA00023163"/>
    </source>
</evidence>
<proteinExistence type="inferred from homology"/>
<keyword evidence="8" id="KW-1185">Reference proteome</keyword>
<organism evidence="7 8">
    <name type="scientific">Arthrobacter woluwensis</name>
    <dbReference type="NCBI Taxonomy" id="156980"/>
    <lineage>
        <taxon>Bacteria</taxon>
        <taxon>Bacillati</taxon>
        <taxon>Actinomycetota</taxon>
        <taxon>Actinomycetes</taxon>
        <taxon>Micrococcales</taxon>
        <taxon>Micrococcaceae</taxon>
        <taxon>Arthrobacter</taxon>
    </lineage>
</organism>
<dbReference type="GO" id="GO:0006352">
    <property type="term" value="P:DNA-templated transcription initiation"/>
    <property type="evidence" value="ECO:0007669"/>
    <property type="project" value="InterPro"/>
</dbReference>
<gene>
    <name evidence="7" type="ORF">SAMN04489745_3359</name>
</gene>
<dbReference type="EMBL" id="FNSN01000004">
    <property type="protein sequence ID" value="SEC86153.1"/>
    <property type="molecule type" value="Genomic_DNA"/>
</dbReference>
<reference evidence="7 8" key="1">
    <citation type="submission" date="2016-10" db="EMBL/GenBank/DDBJ databases">
        <authorList>
            <person name="de Groot N.N."/>
        </authorList>
    </citation>
    <scope>NUCLEOTIDE SEQUENCE [LARGE SCALE GENOMIC DNA]</scope>
    <source>
        <strain evidence="7 8">DSM 10495</strain>
    </source>
</reference>
<dbReference type="Gene3D" id="1.10.1740.10">
    <property type="match status" value="1"/>
</dbReference>
<feature type="domain" description="RNA polymerase sigma factor 70 region 4 type 2" evidence="6">
    <location>
        <begin position="140"/>
        <end position="191"/>
    </location>
</feature>
<dbReference type="GO" id="GO:0003677">
    <property type="term" value="F:DNA binding"/>
    <property type="evidence" value="ECO:0007669"/>
    <property type="project" value="InterPro"/>
</dbReference>
<feature type="domain" description="RNA polymerase sigma-70 region 2" evidence="5">
    <location>
        <begin position="41"/>
        <end position="108"/>
    </location>
</feature>
<keyword evidence="2" id="KW-0805">Transcription regulation</keyword>
<dbReference type="Proteomes" id="UP000182652">
    <property type="component" value="Unassembled WGS sequence"/>
</dbReference>
<dbReference type="InterPro" id="IPR014284">
    <property type="entry name" value="RNA_pol_sigma-70_dom"/>
</dbReference>
<dbReference type="AlphaFoldDB" id="A0A1H4VYT7"/>
<dbReference type="InterPro" id="IPR013249">
    <property type="entry name" value="RNA_pol_sigma70_r4_t2"/>
</dbReference>
<dbReference type="OrthoDB" id="9784272at2"/>
<protein>
    <submittedName>
        <fullName evidence="7">RNA polymerase, sigma subunit, ECF family</fullName>
    </submittedName>
</protein>
<dbReference type="InterPro" id="IPR039425">
    <property type="entry name" value="RNA_pol_sigma-70-like"/>
</dbReference>
<dbReference type="SUPFAM" id="SSF88659">
    <property type="entry name" value="Sigma3 and sigma4 domains of RNA polymerase sigma factors"/>
    <property type="match status" value="1"/>
</dbReference>
<dbReference type="STRING" id="156980.SAMN04489745_3359"/>
<dbReference type="GO" id="GO:0016987">
    <property type="term" value="F:sigma factor activity"/>
    <property type="evidence" value="ECO:0007669"/>
    <property type="project" value="UniProtKB-KW"/>
</dbReference>